<dbReference type="GO" id="GO:0006457">
    <property type="term" value="P:protein folding"/>
    <property type="evidence" value="ECO:0007669"/>
    <property type="project" value="InterPro"/>
</dbReference>
<dbReference type="GO" id="GO:0007021">
    <property type="term" value="P:tubulin complex assembly"/>
    <property type="evidence" value="ECO:0007669"/>
    <property type="project" value="EnsemblFungi"/>
</dbReference>
<evidence type="ECO:0000256" key="2">
    <source>
        <dbReference type="ARBA" id="ARBA00023186"/>
    </source>
</evidence>
<dbReference type="EMBL" id="KV454539">
    <property type="protein sequence ID" value="ODV69223.1"/>
    <property type="molecule type" value="Genomic_DNA"/>
</dbReference>
<dbReference type="STRING" id="984485.A0A1E4RPM4"/>
<comment type="similarity">
    <text evidence="1">Belongs to the prefoldin subunit beta family.</text>
</comment>
<reference evidence="5" key="1">
    <citation type="submission" date="2016-05" db="EMBL/GenBank/DDBJ databases">
        <title>Comparative genomics of biotechnologically important yeasts.</title>
        <authorList>
            <consortium name="DOE Joint Genome Institute"/>
            <person name="Riley R."/>
            <person name="Haridas S."/>
            <person name="Wolfe K.H."/>
            <person name="Lopes M.R."/>
            <person name="Hittinger C.T."/>
            <person name="Goker M."/>
            <person name="Salamov A."/>
            <person name="Wisecaver J."/>
            <person name="Long T.M."/>
            <person name="Aerts A.L."/>
            <person name="Barry K."/>
            <person name="Choi C."/>
            <person name="Clum A."/>
            <person name="Coughlan A.Y."/>
            <person name="Deshpande S."/>
            <person name="Douglass A.P."/>
            <person name="Hanson S.J."/>
            <person name="Klenk H.-P."/>
            <person name="Labutti K."/>
            <person name="Lapidus A."/>
            <person name="Lindquist E."/>
            <person name="Lipzen A."/>
            <person name="Meier-Kolthoff J.P."/>
            <person name="Ohm R.A."/>
            <person name="Otillar R.P."/>
            <person name="Pangilinan J."/>
            <person name="Peng Y."/>
            <person name="Rokas A."/>
            <person name="Rosa C.A."/>
            <person name="Scheuner C."/>
            <person name="Sibirny A.A."/>
            <person name="Slot J.C."/>
            <person name="Stielow J.B."/>
            <person name="Sun H."/>
            <person name="Kurtzman C.P."/>
            <person name="Blackwell M."/>
            <person name="Grigoriev I.V."/>
            <person name="Jeffries T.W."/>
        </authorList>
    </citation>
    <scope>NUCLEOTIDE SEQUENCE [LARGE SCALE GENOMIC DNA]</scope>
    <source>
        <strain evidence="5">NRRL Y-1933</strain>
    </source>
</reference>
<keyword evidence="3" id="KW-0175">Coiled coil</keyword>
<gene>
    <name evidence="4" type="ORF">HYPBUDRAFT_152355</name>
</gene>
<dbReference type="PANTHER" id="PTHR13303">
    <property type="entry name" value="PREFOLDIN SUBUNIT 2"/>
    <property type="match status" value="1"/>
</dbReference>
<evidence type="ECO:0000313" key="5">
    <source>
        <dbReference type="Proteomes" id="UP000095085"/>
    </source>
</evidence>
<name>A0A1E4RPM4_9ASCO</name>
<keyword evidence="2" id="KW-0143">Chaperone</keyword>
<dbReference type="Pfam" id="PF01920">
    <property type="entry name" value="Prefoldin_2"/>
    <property type="match status" value="1"/>
</dbReference>
<dbReference type="InterPro" id="IPR002777">
    <property type="entry name" value="PFD_beta-like"/>
</dbReference>
<dbReference type="InterPro" id="IPR027235">
    <property type="entry name" value="PFD2"/>
</dbReference>
<dbReference type="GO" id="GO:0051082">
    <property type="term" value="F:unfolded protein binding"/>
    <property type="evidence" value="ECO:0007669"/>
    <property type="project" value="InterPro"/>
</dbReference>
<dbReference type="GO" id="GO:0005737">
    <property type="term" value="C:cytoplasm"/>
    <property type="evidence" value="ECO:0007669"/>
    <property type="project" value="EnsemblFungi"/>
</dbReference>
<dbReference type="RefSeq" id="XP_020078290.1">
    <property type="nucleotide sequence ID" value="XM_020220972.1"/>
</dbReference>
<evidence type="ECO:0000313" key="4">
    <source>
        <dbReference type="EMBL" id="ODV69223.1"/>
    </source>
</evidence>
<dbReference type="InterPro" id="IPR009053">
    <property type="entry name" value="Prefoldin"/>
</dbReference>
<dbReference type="OrthoDB" id="29646at2759"/>
<sequence length="129" mass="14831">MSSPEDAQKQQAQDQKAQLLQVQYNKYQEQVSGMQSQLGDLTSQLQEHIIVEKSLTSIPPNKREGRKCFKMIGGVLVNKLVDEVIKILNDDMKVLEKTKTTLEQTLVDTRKEMEKWMKNNNVKVIKGQQ</sequence>
<dbReference type="Proteomes" id="UP000095085">
    <property type="component" value="Unassembled WGS sequence"/>
</dbReference>
<evidence type="ECO:0000256" key="3">
    <source>
        <dbReference type="SAM" id="Coils"/>
    </source>
</evidence>
<protein>
    <submittedName>
        <fullName evidence="4">Prefoldin</fullName>
    </submittedName>
</protein>
<dbReference type="Gene3D" id="1.10.287.370">
    <property type="match status" value="1"/>
</dbReference>
<evidence type="ECO:0000256" key="1">
    <source>
        <dbReference type="ARBA" id="ARBA00008045"/>
    </source>
</evidence>
<feature type="coiled-coil region" evidence="3">
    <location>
        <begin position="17"/>
        <end position="44"/>
    </location>
</feature>
<dbReference type="GeneID" id="30995522"/>
<dbReference type="AlphaFoldDB" id="A0A1E4RPM4"/>
<organism evidence="4 5">
    <name type="scientific">Hyphopichia burtonii NRRL Y-1933</name>
    <dbReference type="NCBI Taxonomy" id="984485"/>
    <lineage>
        <taxon>Eukaryota</taxon>
        <taxon>Fungi</taxon>
        <taxon>Dikarya</taxon>
        <taxon>Ascomycota</taxon>
        <taxon>Saccharomycotina</taxon>
        <taxon>Pichiomycetes</taxon>
        <taxon>Debaryomycetaceae</taxon>
        <taxon>Hyphopichia</taxon>
    </lineage>
</organism>
<feature type="coiled-coil region" evidence="3">
    <location>
        <begin position="85"/>
        <end position="119"/>
    </location>
</feature>
<dbReference type="GO" id="GO:0015631">
    <property type="term" value="F:tubulin binding"/>
    <property type="evidence" value="ECO:0007669"/>
    <property type="project" value="EnsemblFungi"/>
</dbReference>
<dbReference type="SUPFAM" id="SSF46579">
    <property type="entry name" value="Prefoldin"/>
    <property type="match status" value="1"/>
</dbReference>
<dbReference type="GO" id="GO:0016272">
    <property type="term" value="C:prefoldin complex"/>
    <property type="evidence" value="ECO:0007669"/>
    <property type="project" value="EnsemblFungi"/>
</dbReference>
<accession>A0A1E4RPM4</accession>
<keyword evidence="5" id="KW-1185">Reference proteome</keyword>
<proteinExistence type="inferred from homology"/>